<reference evidence="1 2" key="1">
    <citation type="submission" date="2020-05" db="EMBL/GenBank/DDBJ databases">
        <title>DNA-SIP metagenomic assembled genomes.</title>
        <authorList>
            <person name="Yu J."/>
        </authorList>
    </citation>
    <scope>NUCLEOTIDE SEQUENCE [LARGE SCALE GENOMIC DNA]</scope>
    <source>
        <strain evidence="1">Bin5.27</strain>
    </source>
</reference>
<name>A0A850C935_9ACTN</name>
<protein>
    <submittedName>
        <fullName evidence="1">DUF3866 domain-containing protein</fullName>
    </submittedName>
</protein>
<accession>A0A850C935</accession>
<dbReference type="AlphaFoldDB" id="A0A850C935"/>
<dbReference type="Proteomes" id="UP000574690">
    <property type="component" value="Unassembled WGS sequence"/>
</dbReference>
<organism evidence="1 2">
    <name type="scientific">Glycomyces artemisiae</name>
    <dbReference type="NCBI Taxonomy" id="1076443"/>
    <lineage>
        <taxon>Bacteria</taxon>
        <taxon>Bacillati</taxon>
        <taxon>Actinomycetota</taxon>
        <taxon>Actinomycetes</taxon>
        <taxon>Glycomycetales</taxon>
        <taxon>Glycomycetaceae</taxon>
        <taxon>Glycomyces</taxon>
    </lineage>
</organism>
<proteinExistence type="predicted"/>
<feature type="non-terminal residue" evidence="1">
    <location>
        <position position="55"/>
    </location>
</feature>
<sequence length="55" mass="5991">MIRWRYGTVSGVRGGWNGCTELEVDVEAREGEDAFSCRGLAYDGLVGVPEVGDRV</sequence>
<evidence type="ECO:0000313" key="1">
    <source>
        <dbReference type="EMBL" id="NUQ88547.1"/>
    </source>
</evidence>
<comment type="caution">
    <text evidence="1">The sequence shown here is derived from an EMBL/GenBank/DDBJ whole genome shotgun (WGS) entry which is preliminary data.</text>
</comment>
<gene>
    <name evidence="1" type="ORF">HOQ43_08815</name>
</gene>
<dbReference type="EMBL" id="JABFXE010000366">
    <property type="protein sequence ID" value="NUQ88547.1"/>
    <property type="molecule type" value="Genomic_DNA"/>
</dbReference>
<evidence type="ECO:0000313" key="2">
    <source>
        <dbReference type="Proteomes" id="UP000574690"/>
    </source>
</evidence>